<gene>
    <name evidence="4" type="ORF">DFH07DRAFT_958576</name>
</gene>
<comment type="caution">
    <text evidence="4">The sequence shown here is derived from an EMBL/GenBank/DDBJ whole genome shotgun (WGS) entry which is preliminary data.</text>
</comment>
<reference evidence="4" key="1">
    <citation type="submission" date="2023-03" db="EMBL/GenBank/DDBJ databases">
        <title>Massive genome expansion in bonnet fungi (Mycena s.s.) driven by repeated elements and novel gene families across ecological guilds.</title>
        <authorList>
            <consortium name="Lawrence Berkeley National Laboratory"/>
            <person name="Harder C.B."/>
            <person name="Miyauchi S."/>
            <person name="Viragh M."/>
            <person name="Kuo A."/>
            <person name="Thoen E."/>
            <person name="Andreopoulos B."/>
            <person name="Lu D."/>
            <person name="Skrede I."/>
            <person name="Drula E."/>
            <person name="Henrissat B."/>
            <person name="Morin E."/>
            <person name="Kohler A."/>
            <person name="Barry K."/>
            <person name="LaButti K."/>
            <person name="Morin E."/>
            <person name="Salamov A."/>
            <person name="Lipzen A."/>
            <person name="Mereny Z."/>
            <person name="Hegedus B."/>
            <person name="Baldrian P."/>
            <person name="Stursova M."/>
            <person name="Weitz H."/>
            <person name="Taylor A."/>
            <person name="Grigoriev I.V."/>
            <person name="Nagy L.G."/>
            <person name="Martin F."/>
            <person name="Kauserud H."/>
        </authorList>
    </citation>
    <scope>NUCLEOTIDE SEQUENCE</scope>
    <source>
        <strain evidence="4">CBHHK188m</strain>
    </source>
</reference>
<protein>
    <recommendedName>
        <fullName evidence="3">NmrA-like domain-containing protein</fullName>
    </recommendedName>
</protein>
<dbReference type="InterPro" id="IPR008030">
    <property type="entry name" value="NmrA-like"/>
</dbReference>
<evidence type="ECO:0000259" key="3">
    <source>
        <dbReference type="Pfam" id="PF05368"/>
    </source>
</evidence>
<dbReference type="AlphaFoldDB" id="A0AAD7J605"/>
<proteinExistence type="inferred from homology"/>
<keyword evidence="2" id="KW-0521">NADP</keyword>
<keyword evidence="5" id="KW-1185">Reference proteome</keyword>
<sequence>MAKFLITTATGRQGTSTARLLLAKGVEVNALVRDLASAASLALSQSMGAALFEGGFNDIPATTAVMQGINGVFLTGTPRSWTRLAWRARPRPYSPPHVLQAPLERGQSGLPLPLGAMRNWIVPGVANYFPEYMMLSCLLAVSYTRDFRLKQLDAVDVGQVAAAALLEPARFSGVELTLGHEGLPFDEFAAHLSEAIGREITLKYRTAEDTAEARKAMSMVEMQLWAPTVPRVEDAELDS</sequence>
<dbReference type="Pfam" id="PF05368">
    <property type="entry name" value="NmrA"/>
    <property type="match status" value="1"/>
</dbReference>
<evidence type="ECO:0000256" key="2">
    <source>
        <dbReference type="ARBA" id="ARBA00022857"/>
    </source>
</evidence>
<dbReference type="EMBL" id="JARJLG010000057">
    <property type="protein sequence ID" value="KAJ7757703.1"/>
    <property type="molecule type" value="Genomic_DNA"/>
</dbReference>
<dbReference type="InterPro" id="IPR036291">
    <property type="entry name" value="NAD(P)-bd_dom_sf"/>
</dbReference>
<evidence type="ECO:0000313" key="4">
    <source>
        <dbReference type="EMBL" id="KAJ7757703.1"/>
    </source>
</evidence>
<evidence type="ECO:0000256" key="1">
    <source>
        <dbReference type="ARBA" id="ARBA00006328"/>
    </source>
</evidence>
<dbReference type="PANTHER" id="PTHR42748">
    <property type="entry name" value="NITROGEN METABOLITE REPRESSION PROTEIN NMRA FAMILY MEMBER"/>
    <property type="match status" value="1"/>
</dbReference>
<feature type="domain" description="NmrA-like" evidence="3">
    <location>
        <begin position="4"/>
        <end position="75"/>
    </location>
</feature>
<accession>A0AAD7J605</accession>
<dbReference type="InterPro" id="IPR051164">
    <property type="entry name" value="NmrA-like_oxidored"/>
</dbReference>
<evidence type="ECO:0000313" key="5">
    <source>
        <dbReference type="Proteomes" id="UP001215280"/>
    </source>
</evidence>
<organism evidence="4 5">
    <name type="scientific">Mycena maculata</name>
    <dbReference type="NCBI Taxonomy" id="230809"/>
    <lineage>
        <taxon>Eukaryota</taxon>
        <taxon>Fungi</taxon>
        <taxon>Dikarya</taxon>
        <taxon>Basidiomycota</taxon>
        <taxon>Agaricomycotina</taxon>
        <taxon>Agaricomycetes</taxon>
        <taxon>Agaricomycetidae</taxon>
        <taxon>Agaricales</taxon>
        <taxon>Marasmiineae</taxon>
        <taxon>Mycenaceae</taxon>
        <taxon>Mycena</taxon>
    </lineage>
</organism>
<comment type="similarity">
    <text evidence="1">Belongs to the NmrA-type oxidoreductase family.</text>
</comment>
<dbReference type="Proteomes" id="UP001215280">
    <property type="component" value="Unassembled WGS sequence"/>
</dbReference>
<dbReference type="PANTHER" id="PTHR42748:SF7">
    <property type="entry name" value="NMRA LIKE REDOX SENSOR 1-RELATED"/>
    <property type="match status" value="1"/>
</dbReference>
<dbReference type="Gene3D" id="3.90.25.10">
    <property type="entry name" value="UDP-galactose 4-epimerase, domain 1"/>
    <property type="match status" value="1"/>
</dbReference>
<dbReference type="SUPFAM" id="SSF51735">
    <property type="entry name" value="NAD(P)-binding Rossmann-fold domains"/>
    <property type="match status" value="1"/>
</dbReference>
<dbReference type="Gene3D" id="3.40.50.720">
    <property type="entry name" value="NAD(P)-binding Rossmann-like Domain"/>
    <property type="match status" value="2"/>
</dbReference>
<name>A0AAD7J605_9AGAR</name>